<evidence type="ECO:0000313" key="2">
    <source>
        <dbReference type="RefSeq" id="XP_051862836.1"/>
    </source>
</evidence>
<accession>A0A9C6T7L8</accession>
<dbReference type="OrthoDB" id="6251714at2759"/>
<dbReference type="Proteomes" id="UP000515160">
    <property type="component" value="Chromosome 2R"/>
</dbReference>
<sequence length="109" mass="12664">MKALRMELTLEKQHNNHVTTVMSSFLDTNDEISQMDNAIKTNRVYPLIKGKEAANRIVRGMLAGEREIKLPYFVDTLLRILNLLPIKWQEGLLLITTSKIFLKFKKDFT</sequence>
<dbReference type="GeneID" id="127565934"/>
<gene>
    <name evidence="2" type="primary">LOC127565934</name>
</gene>
<protein>
    <submittedName>
        <fullName evidence="2">Uncharacterized protein LOC127565934</fullName>
    </submittedName>
</protein>
<keyword evidence="1" id="KW-1185">Reference proteome</keyword>
<proteinExistence type="predicted"/>
<evidence type="ECO:0000313" key="1">
    <source>
        <dbReference type="Proteomes" id="UP000515160"/>
    </source>
</evidence>
<organism evidence="1 2">
    <name type="scientific">Drosophila albomicans</name>
    <name type="common">Fruit fly</name>
    <dbReference type="NCBI Taxonomy" id="7291"/>
    <lineage>
        <taxon>Eukaryota</taxon>
        <taxon>Metazoa</taxon>
        <taxon>Ecdysozoa</taxon>
        <taxon>Arthropoda</taxon>
        <taxon>Hexapoda</taxon>
        <taxon>Insecta</taxon>
        <taxon>Pterygota</taxon>
        <taxon>Neoptera</taxon>
        <taxon>Endopterygota</taxon>
        <taxon>Diptera</taxon>
        <taxon>Brachycera</taxon>
        <taxon>Muscomorpha</taxon>
        <taxon>Ephydroidea</taxon>
        <taxon>Drosophilidae</taxon>
        <taxon>Drosophila</taxon>
    </lineage>
</organism>
<reference evidence="2" key="1">
    <citation type="submission" date="2025-08" db="UniProtKB">
        <authorList>
            <consortium name="RefSeq"/>
        </authorList>
    </citation>
    <scope>IDENTIFICATION</scope>
    <source>
        <strain evidence="2">15112-1751.03</strain>
        <tissue evidence="2">Whole Adult</tissue>
    </source>
</reference>
<dbReference type="RefSeq" id="XP_051862836.1">
    <property type="nucleotide sequence ID" value="XM_052006876.1"/>
</dbReference>
<dbReference type="AlphaFoldDB" id="A0A9C6T7L8"/>
<name>A0A9C6T7L8_DROAB</name>